<dbReference type="GO" id="GO:0006168">
    <property type="term" value="P:adenine salvage"/>
    <property type="evidence" value="ECO:0007669"/>
    <property type="project" value="InterPro"/>
</dbReference>
<dbReference type="GO" id="GO:0002055">
    <property type="term" value="F:adenine binding"/>
    <property type="evidence" value="ECO:0007669"/>
    <property type="project" value="TreeGrafter"/>
</dbReference>
<protein>
    <recommendedName>
        <fullName evidence="8">Adenine phosphoribosyltransferase</fullName>
        <ecNumber evidence="7">2.4.2.7</ecNumber>
    </recommendedName>
</protein>
<dbReference type="AlphaFoldDB" id="A0AAN9VGF1"/>
<dbReference type="HAMAP" id="MF_00004">
    <property type="entry name" value="Aden_phosphoribosyltr"/>
    <property type="match status" value="1"/>
</dbReference>
<dbReference type="GO" id="GO:0044209">
    <property type="term" value="P:AMP salvage"/>
    <property type="evidence" value="ECO:0007669"/>
    <property type="project" value="TreeGrafter"/>
</dbReference>
<evidence type="ECO:0000256" key="9">
    <source>
        <dbReference type="ARBA" id="ARBA00022490"/>
    </source>
</evidence>
<dbReference type="SUPFAM" id="SSF53271">
    <property type="entry name" value="PRTase-like"/>
    <property type="match status" value="1"/>
</dbReference>
<evidence type="ECO:0000256" key="1">
    <source>
        <dbReference type="ARBA" id="ARBA00000868"/>
    </source>
</evidence>
<dbReference type="EC" id="2.4.2.7" evidence="7"/>
<evidence type="ECO:0000256" key="6">
    <source>
        <dbReference type="ARBA" id="ARBA00011738"/>
    </source>
</evidence>
<keyword evidence="15" id="KW-1185">Reference proteome</keyword>
<comment type="pathway">
    <text evidence="4">Purine metabolism; AMP biosynthesis via salvage pathway; AMP from adenine: step 1/1.</text>
</comment>
<evidence type="ECO:0000256" key="10">
    <source>
        <dbReference type="ARBA" id="ARBA00022676"/>
    </source>
</evidence>
<evidence type="ECO:0000313" key="15">
    <source>
        <dbReference type="Proteomes" id="UP001378592"/>
    </source>
</evidence>
<keyword evidence="11" id="KW-0808">Transferase</keyword>
<keyword evidence="10" id="KW-0328">Glycosyltransferase</keyword>
<dbReference type="NCBIfam" id="NF002636">
    <property type="entry name" value="PRK02304.1-5"/>
    <property type="match status" value="1"/>
</dbReference>
<dbReference type="FunFam" id="3.40.50.2020:FF:000004">
    <property type="entry name" value="Adenine phosphoribosyltransferase"/>
    <property type="match status" value="1"/>
</dbReference>
<comment type="similarity">
    <text evidence="5">Belongs to the purine/pyrimidine phosphoribosyltransferase family.</text>
</comment>
<dbReference type="CDD" id="cd06223">
    <property type="entry name" value="PRTases_typeI"/>
    <property type="match status" value="1"/>
</dbReference>
<dbReference type="PANTHER" id="PTHR32315:SF3">
    <property type="entry name" value="ADENINE PHOSPHORIBOSYLTRANSFERASE"/>
    <property type="match status" value="1"/>
</dbReference>
<evidence type="ECO:0000313" key="14">
    <source>
        <dbReference type="EMBL" id="KAK7790938.1"/>
    </source>
</evidence>
<comment type="catalytic activity">
    <reaction evidence="1">
        <text>AMP + diphosphate = 5-phospho-alpha-D-ribose 1-diphosphate + adenine</text>
        <dbReference type="Rhea" id="RHEA:16609"/>
        <dbReference type="ChEBI" id="CHEBI:16708"/>
        <dbReference type="ChEBI" id="CHEBI:33019"/>
        <dbReference type="ChEBI" id="CHEBI:58017"/>
        <dbReference type="ChEBI" id="CHEBI:456215"/>
        <dbReference type="EC" id="2.4.2.7"/>
    </reaction>
</comment>
<evidence type="ECO:0000256" key="8">
    <source>
        <dbReference type="ARBA" id="ARBA00017366"/>
    </source>
</evidence>
<dbReference type="GO" id="GO:0006166">
    <property type="term" value="P:purine ribonucleoside salvage"/>
    <property type="evidence" value="ECO:0007669"/>
    <property type="project" value="UniProtKB-KW"/>
</dbReference>
<accession>A0AAN9VGF1</accession>
<dbReference type="GO" id="GO:0016208">
    <property type="term" value="F:AMP binding"/>
    <property type="evidence" value="ECO:0007669"/>
    <property type="project" value="TreeGrafter"/>
</dbReference>
<evidence type="ECO:0000256" key="3">
    <source>
        <dbReference type="ARBA" id="ARBA00004496"/>
    </source>
</evidence>
<gene>
    <name evidence="14" type="ORF">R5R35_005870</name>
</gene>
<reference evidence="14 15" key="1">
    <citation type="submission" date="2024-03" db="EMBL/GenBank/DDBJ databases">
        <title>The genome assembly and annotation of the cricket Gryllus longicercus Weissman &amp; Gray.</title>
        <authorList>
            <person name="Szrajer S."/>
            <person name="Gray D."/>
            <person name="Ylla G."/>
        </authorList>
    </citation>
    <scope>NUCLEOTIDE SEQUENCE [LARGE SCALE GENOMIC DNA]</scope>
    <source>
        <strain evidence="14">DAG 2021-001</strain>
        <tissue evidence="14">Whole body minus gut</tissue>
    </source>
</reference>
<comment type="caution">
    <text evidence="14">The sequence shown here is derived from an EMBL/GenBank/DDBJ whole genome shotgun (WGS) entry which is preliminary data.</text>
</comment>
<evidence type="ECO:0000256" key="11">
    <source>
        <dbReference type="ARBA" id="ARBA00022679"/>
    </source>
</evidence>
<comment type="subunit">
    <text evidence="6">Homodimer.</text>
</comment>
<feature type="domain" description="Phosphoribosyltransferase" evidence="13">
    <location>
        <begin position="33"/>
        <end position="157"/>
    </location>
</feature>
<evidence type="ECO:0000256" key="4">
    <source>
        <dbReference type="ARBA" id="ARBA00004659"/>
    </source>
</evidence>
<dbReference type="InterPro" id="IPR000836">
    <property type="entry name" value="PRTase_dom"/>
</dbReference>
<keyword evidence="9" id="KW-0963">Cytoplasm</keyword>
<evidence type="ECO:0000256" key="7">
    <source>
        <dbReference type="ARBA" id="ARBA00011893"/>
    </source>
</evidence>
<evidence type="ECO:0000259" key="13">
    <source>
        <dbReference type="Pfam" id="PF00156"/>
    </source>
</evidence>
<dbReference type="NCBIfam" id="TIGR01090">
    <property type="entry name" value="apt"/>
    <property type="match status" value="1"/>
</dbReference>
<organism evidence="14 15">
    <name type="scientific">Gryllus longicercus</name>
    <dbReference type="NCBI Taxonomy" id="2509291"/>
    <lineage>
        <taxon>Eukaryota</taxon>
        <taxon>Metazoa</taxon>
        <taxon>Ecdysozoa</taxon>
        <taxon>Arthropoda</taxon>
        <taxon>Hexapoda</taxon>
        <taxon>Insecta</taxon>
        <taxon>Pterygota</taxon>
        <taxon>Neoptera</taxon>
        <taxon>Polyneoptera</taxon>
        <taxon>Orthoptera</taxon>
        <taxon>Ensifera</taxon>
        <taxon>Gryllidea</taxon>
        <taxon>Grylloidea</taxon>
        <taxon>Gryllidae</taxon>
        <taxon>Gryllinae</taxon>
        <taxon>Gryllus</taxon>
    </lineage>
</organism>
<comment type="function">
    <text evidence="2">Catalyzes a salvage reaction resulting in the formation of AMP, that is energically less costly than de novo synthesis.</text>
</comment>
<dbReference type="Gene3D" id="3.40.50.2020">
    <property type="match status" value="1"/>
</dbReference>
<dbReference type="PANTHER" id="PTHR32315">
    <property type="entry name" value="ADENINE PHOSPHORIBOSYLTRANSFERASE"/>
    <property type="match status" value="1"/>
</dbReference>
<evidence type="ECO:0000256" key="2">
    <source>
        <dbReference type="ARBA" id="ARBA00003968"/>
    </source>
</evidence>
<sequence length="178" mass="19727">MGRESDINIVKNSIESYPDFPKPGVLFRDIFSLMKNPKALEALNKLILEEVENMVPKPDVIIGLESRGFLFGPLISLQTRIPFVPIRKKGKLPGQVNKQTYELEYGTDTVEIQSDAIQQGQNILIVDDLLATGGTLQAACKLVSQLGAHVKKCIVVMELLDLNGRRSVDAPIHSIVQY</sequence>
<dbReference type="EMBL" id="JAZDUA010000576">
    <property type="protein sequence ID" value="KAK7790938.1"/>
    <property type="molecule type" value="Genomic_DNA"/>
</dbReference>
<dbReference type="InterPro" id="IPR050054">
    <property type="entry name" value="UPRTase/APRTase"/>
</dbReference>
<dbReference type="GO" id="GO:0003999">
    <property type="term" value="F:adenine phosphoribosyltransferase activity"/>
    <property type="evidence" value="ECO:0007669"/>
    <property type="project" value="UniProtKB-EC"/>
</dbReference>
<name>A0AAN9VGF1_9ORTH</name>
<dbReference type="InterPro" id="IPR005764">
    <property type="entry name" value="Ade_phspho_trans"/>
</dbReference>
<proteinExistence type="inferred from homology"/>
<dbReference type="Proteomes" id="UP001378592">
    <property type="component" value="Unassembled WGS sequence"/>
</dbReference>
<dbReference type="NCBIfam" id="NF002634">
    <property type="entry name" value="PRK02304.1-3"/>
    <property type="match status" value="1"/>
</dbReference>
<keyword evidence="12" id="KW-0660">Purine salvage</keyword>
<evidence type="ECO:0000256" key="12">
    <source>
        <dbReference type="ARBA" id="ARBA00022726"/>
    </source>
</evidence>
<dbReference type="GO" id="GO:0005737">
    <property type="term" value="C:cytoplasm"/>
    <property type="evidence" value="ECO:0007669"/>
    <property type="project" value="UniProtKB-SubCell"/>
</dbReference>
<comment type="subcellular location">
    <subcellularLocation>
        <location evidence="3">Cytoplasm</location>
    </subcellularLocation>
</comment>
<dbReference type="InterPro" id="IPR029057">
    <property type="entry name" value="PRTase-like"/>
</dbReference>
<evidence type="ECO:0000256" key="5">
    <source>
        <dbReference type="ARBA" id="ARBA00008391"/>
    </source>
</evidence>
<dbReference type="Pfam" id="PF00156">
    <property type="entry name" value="Pribosyltran"/>
    <property type="match status" value="1"/>
</dbReference>